<keyword evidence="2" id="KW-1185">Reference proteome</keyword>
<sequence>MELKEIGPEDVAEVQLLIESDPGYTERITGYPPGQADAESLLMARPEGLSEDAKVVLGVWEDDQLVAVVDLLRGYPTGHTGFIGLLEVHGGPPGAGSGRRGVQVGGGLRRDGLAGGEDVAVGGGGYQRGGGCGVLAAARVRADW</sequence>
<dbReference type="Proteomes" id="UP001501319">
    <property type="component" value="Unassembled WGS sequence"/>
</dbReference>
<dbReference type="SUPFAM" id="SSF55729">
    <property type="entry name" value="Acyl-CoA N-acyltransferases (Nat)"/>
    <property type="match status" value="1"/>
</dbReference>
<name>A0ABN2FL48_9ACTN</name>
<evidence type="ECO:0000313" key="1">
    <source>
        <dbReference type="EMBL" id="GAA1652041.1"/>
    </source>
</evidence>
<dbReference type="InterPro" id="IPR016181">
    <property type="entry name" value="Acyl_CoA_acyltransferase"/>
</dbReference>
<evidence type="ECO:0008006" key="3">
    <source>
        <dbReference type="Google" id="ProtNLM"/>
    </source>
</evidence>
<dbReference type="Gene3D" id="3.40.630.30">
    <property type="match status" value="1"/>
</dbReference>
<evidence type="ECO:0000313" key="2">
    <source>
        <dbReference type="Proteomes" id="UP001501319"/>
    </source>
</evidence>
<proteinExistence type="predicted"/>
<dbReference type="EMBL" id="BAAANE010000008">
    <property type="protein sequence ID" value="GAA1652041.1"/>
    <property type="molecule type" value="Genomic_DNA"/>
</dbReference>
<comment type="caution">
    <text evidence="1">The sequence shown here is derived from an EMBL/GenBank/DDBJ whole genome shotgun (WGS) entry which is preliminary data.</text>
</comment>
<gene>
    <name evidence="1" type="ORF">GCM10009744_49930</name>
</gene>
<organism evidence="1 2">
    <name type="scientific">Kribbella alba</name>
    <dbReference type="NCBI Taxonomy" id="190197"/>
    <lineage>
        <taxon>Bacteria</taxon>
        <taxon>Bacillati</taxon>
        <taxon>Actinomycetota</taxon>
        <taxon>Actinomycetes</taxon>
        <taxon>Propionibacteriales</taxon>
        <taxon>Kribbellaceae</taxon>
        <taxon>Kribbella</taxon>
    </lineage>
</organism>
<protein>
    <recommendedName>
        <fullName evidence="3">N-acetyltransferase domain-containing protein</fullName>
    </recommendedName>
</protein>
<reference evidence="1 2" key="1">
    <citation type="journal article" date="2019" name="Int. J. Syst. Evol. Microbiol.">
        <title>The Global Catalogue of Microorganisms (GCM) 10K type strain sequencing project: providing services to taxonomists for standard genome sequencing and annotation.</title>
        <authorList>
            <consortium name="The Broad Institute Genomics Platform"/>
            <consortium name="The Broad Institute Genome Sequencing Center for Infectious Disease"/>
            <person name="Wu L."/>
            <person name="Ma J."/>
        </authorList>
    </citation>
    <scope>NUCLEOTIDE SEQUENCE [LARGE SCALE GENOMIC DNA]</scope>
    <source>
        <strain evidence="1 2">JCM 14306</strain>
    </source>
</reference>
<accession>A0ABN2FL48</accession>